<reference evidence="6 7" key="1">
    <citation type="submission" date="2021-03" db="EMBL/GenBank/DDBJ databases">
        <title>Enterococcal diversity collection.</title>
        <authorList>
            <person name="Gilmore M.S."/>
            <person name="Schwartzman J."/>
            <person name="Van Tyne D."/>
            <person name="Martin M."/>
            <person name="Earl A.M."/>
            <person name="Manson A.L."/>
            <person name="Straub T."/>
            <person name="Salamzade R."/>
            <person name="Saavedra J."/>
            <person name="Lebreton F."/>
            <person name="Prichula J."/>
            <person name="Schaufler K."/>
            <person name="Gaca A."/>
            <person name="Sgardioli B."/>
            <person name="Wagenaar J."/>
            <person name="Strong T."/>
        </authorList>
    </citation>
    <scope>NUCLEOTIDE SEQUENCE [LARGE SCALE GENOMIC DNA]</scope>
    <source>
        <strain evidence="6 7">MJM16</strain>
    </source>
</reference>
<keyword evidence="4 6" id="KW-0067">ATP-binding</keyword>
<evidence type="ECO:0000256" key="2">
    <source>
        <dbReference type="ARBA" id="ARBA00022448"/>
    </source>
</evidence>
<dbReference type="Gene3D" id="3.40.50.300">
    <property type="entry name" value="P-loop containing nucleotide triphosphate hydrolases"/>
    <property type="match status" value="1"/>
</dbReference>
<dbReference type="EMBL" id="JAFLVR010000033">
    <property type="protein sequence ID" value="MBO0453435.1"/>
    <property type="molecule type" value="Genomic_DNA"/>
</dbReference>
<dbReference type="PANTHER" id="PTHR42711">
    <property type="entry name" value="ABC TRANSPORTER ATP-BINDING PROTEIN"/>
    <property type="match status" value="1"/>
</dbReference>
<comment type="caution">
    <text evidence="6">The sequence shown here is derived from an EMBL/GenBank/DDBJ whole genome shotgun (WGS) entry which is preliminary data.</text>
</comment>
<name>A0ABS3HKL2_9ENTE</name>
<dbReference type="GO" id="GO:0005524">
    <property type="term" value="F:ATP binding"/>
    <property type="evidence" value="ECO:0007669"/>
    <property type="project" value="UniProtKB-KW"/>
</dbReference>
<evidence type="ECO:0000259" key="5">
    <source>
        <dbReference type="PROSITE" id="PS50893"/>
    </source>
</evidence>
<feature type="domain" description="ABC transporter" evidence="5">
    <location>
        <begin position="4"/>
        <end position="236"/>
    </location>
</feature>
<evidence type="ECO:0000313" key="7">
    <source>
        <dbReference type="Proteomes" id="UP000664495"/>
    </source>
</evidence>
<dbReference type="SMART" id="SM00382">
    <property type="entry name" value="AAA"/>
    <property type="match status" value="1"/>
</dbReference>
<dbReference type="InterPro" id="IPR003593">
    <property type="entry name" value="AAA+_ATPase"/>
</dbReference>
<gene>
    <name evidence="6" type="ORF">JZO85_14315</name>
</gene>
<evidence type="ECO:0000313" key="6">
    <source>
        <dbReference type="EMBL" id="MBO0453435.1"/>
    </source>
</evidence>
<proteinExistence type="inferred from homology"/>
<keyword evidence="7" id="KW-1185">Reference proteome</keyword>
<evidence type="ECO:0000256" key="3">
    <source>
        <dbReference type="ARBA" id="ARBA00022741"/>
    </source>
</evidence>
<sequence>MNAIEIKQLEKIYTEGKKALDDISLVVPEGTIFGFLGPNGAGKTTTVKLLNGILNPTGGEIRVLGLDPVNQAEKLHQSTGVLTEHAGMYDQLTGIGNLRFFGQLFGMTKAESETRGMELLEKLGLSEAAEVKLKSYSTGMRQRLSLARTLIHRPRVLFLDEPTSGLDPESTKSVNELLLELSKKEGTTVFLCTHQLRYAQEICDEYGLMDNGQLLALGSLEYLRQQTFSHYKLLVETDVMPQMLNSKKNGENTYELAFQEKAEVPQIVKAIVQQGGNISQVTPLDYSLEDIYFALLEGGKMHV</sequence>
<dbReference type="SUPFAM" id="SSF52540">
    <property type="entry name" value="P-loop containing nucleoside triphosphate hydrolases"/>
    <property type="match status" value="1"/>
</dbReference>
<dbReference type="RefSeq" id="WP_207109208.1">
    <property type="nucleotide sequence ID" value="NZ_JAFLVR010000033.1"/>
</dbReference>
<accession>A0ABS3HKL2</accession>
<keyword evidence="2" id="KW-0813">Transport</keyword>
<dbReference type="PANTHER" id="PTHR42711:SF5">
    <property type="entry name" value="ABC TRANSPORTER ATP-BINDING PROTEIN NATA"/>
    <property type="match status" value="1"/>
</dbReference>
<dbReference type="InterPro" id="IPR003439">
    <property type="entry name" value="ABC_transporter-like_ATP-bd"/>
</dbReference>
<comment type="similarity">
    <text evidence="1">Belongs to the ABC transporter superfamily.</text>
</comment>
<dbReference type="PROSITE" id="PS50893">
    <property type="entry name" value="ABC_TRANSPORTER_2"/>
    <property type="match status" value="1"/>
</dbReference>
<dbReference type="Proteomes" id="UP000664495">
    <property type="component" value="Unassembled WGS sequence"/>
</dbReference>
<organism evidence="6 7">
    <name type="scientific">Candidatus Enterococcus murrayae</name>
    <dbReference type="NCBI Taxonomy" id="2815321"/>
    <lineage>
        <taxon>Bacteria</taxon>
        <taxon>Bacillati</taxon>
        <taxon>Bacillota</taxon>
        <taxon>Bacilli</taxon>
        <taxon>Lactobacillales</taxon>
        <taxon>Enterococcaceae</taxon>
        <taxon>Enterococcus</taxon>
    </lineage>
</organism>
<protein>
    <submittedName>
        <fullName evidence="6">ABC transporter ATP-binding protein</fullName>
    </submittedName>
</protein>
<evidence type="ECO:0000256" key="4">
    <source>
        <dbReference type="ARBA" id="ARBA00022840"/>
    </source>
</evidence>
<dbReference type="InterPro" id="IPR050763">
    <property type="entry name" value="ABC_transporter_ATP-binding"/>
</dbReference>
<dbReference type="Pfam" id="PF00005">
    <property type="entry name" value="ABC_tran"/>
    <property type="match status" value="1"/>
</dbReference>
<dbReference type="InterPro" id="IPR027417">
    <property type="entry name" value="P-loop_NTPase"/>
</dbReference>
<evidence type="ECO:0000256" key="1">
    <source>
        <dbReference type="ARBA" id="ARBA00005417"/>
    </source>
</evidence>
<keyword evidence="3" id="KW-0547">Nucleotide-binding</keyword>